<dbReference type="AlphaFoldDB" id="A0A382F1U5"/>
<gene>
    <name evidence="2" type="ORF">METZ01_LOCUS209830</name>
</gene>
<accession>A0A382F1U5</accession>
<name>A0A382F1U5_9ZZZZ</name>
<evidence type="ECO:0000256" key="1">
    <source>
        <dbReference type="SAM" id="Phobius"/>
    </source>
</evidence>
<keyword evidence="1" id="KW-0472">Membrane</keyword>
<feature type="transmembrane region" description="Helical" evidence="1">
    <location>
        <begin position="31"/>
        <end position="48"/>
    </location>
</feature>
<sequence>VIVTVILVGANLGIFHQWLPDFFAISWFDKIVHFLSIVPGTILFNAVLRYRVIPVGSRQLLVGTLIVVVLVSIEECLQIYMHFRSFELMDLFADFGGIALADYFVRNRLSLLKTVPAAAVVKLLGTRV</sequence>
<protein>
    <recommendedName>
        <fullName evidence="3">VanZ-like domain-containing protein</fullName>
    </recommendedName>
</protein>
<feature type="transmembrane region" description="Helical" evidence="1">
    <location>
        <begin position="60"/>
        <end position="80"/>
    </location>
</feature>
<proteinExistence type="predicted"/>
<keyword evidence="1" id="KW-1133">Transmembrane helix</keyword>
<organism evidence="2">
    <name type="scientific">marine metagenome</name>
    <dbReference type="NCBI Taxonomy" id="408172"/>
    <lineage>
        <taxon>unclassified sequences</taxon>
        <taxon>metagenomes</taxon>
        <taxon>ecological metagenomes</taxon>
    </lineage>
</organism>
<feature type="non-terminal residue" evidence="2">
    <location>
        <position position="1"/>
    </location>
</feature>
<evidence type="ECO:0000313" key="2">
    <source>
        <dbReference type="EMBL" id="SVB56976.1"/>
    </source>
</evidence>
<evidence type="ECO:0008006" key="3">
    <source>
        <dbReference type="Google" id="ProtNLM"/>
    </source>
</evidence>
<reference evidence="2" key="1">
    <citation type="submission" date="2018-05" db="EMBL/GenBank/DDBJ databases">
        <authorList>
            <person name="Lanie J.A."/>
            <person name="Ng W.-L."/>
            <person name="Kazmierczak K.M."/>
            <person name="Andrzejewski T.M."/>
            <person name="Davidsen T.M."/>
            <person name="Wayne K.J."/>
            <person name="Tettelin H."/>
            <person name="Glass J.I."/>
            <person name="Rusch D."/>
            <person name="Podicherti R."/>
            <person name="Tsui H.-C.T."/>
            <person name="Winkler M.E."/>
        </authorList>
    </citation>
    <scope>NUCLEOTIDE SEQUENCE</scope>
</reference>
<keyword evidence="1" id="KW-0812">Transmembrane</keyword>
<dbReference type="EMBL" id="UINC01047562">
    <property type="protein sequence ID" value="SVB56976.1"/>
    <property type="molecule type" value="Genomic_DNA"/>
</dbReference>